<name>A0A2T3Y0R1_9BURK</name>
<evidence type="ECO:0000313" key="3">
    <source>
        <dbReference type="Proteomes" id="UP000240638"/>
    </source>
</evidence>
<reference evidence="2 3" key="1">
    <citation type="submission" date="2018-03" db="EMBL/GenBank/DDBJ databases">
        <title>Whole genome analyses suggest that Burkholderia sensu lato contains two further novel genera in the rhizoxinica-symbiotica group Mycetohabitans gen. nov., and Trinickia gen. nov.: implications for the evolution of diazotrophy and nodulation in the Burkholderiaceae.</title>
        <authorList>
            <person name="Estrada De Los Santos P."/>
            <person name="Palmer M."/>
            <person name="Chavez-Ramirez B."/>
            <person name="Steenkamp E.T."/>
            <person name="Hirsch A.M."/>
            <person name="Manyaka P."/>
            <person name="Maluk M."/>
            <person name="Lafos M."/>
            <person name="Crook M."/>
            <person name="Gross E."/>
            <person name="Simon M.F."/>
            <person name="Bueno Dos Reis Junior F."/>
            <person name="Poole P.S."/>
            <person name="Venter S.N."/>
            <person name="James E.K."/>
        </authorList>
    </citation>
    <scope>NUCLEOTIDE SEQUENCE [LARGE SCALE GENOMIC DNA]</scope>
    <source>
        <strain evidence="2 3">JPY-366</strain>
    </source>
</reference>
<accession>A0A2T3Y0R1</accession>
<feature type="chain" id="PRO_5015488269" description="DUF4019 domain-containing protein" evidence="1">
    <location>
        <begin position="26"/>
        <end position="163"/>
    </location>
</feature>
<feature type="signal peptide" evidence="1">
    <location>
        <begin position="1"/>
        <end position="25"/>
    </location>
</feature>
<keyword evidence="1" id="KW-0732">Signal</keyword>
<evidence type="ECO:0000313" key="2">
    <source>
        <dbReference type="EMBL" id="PTB22357.1"/>
    </source>
</evidence>
<comment type="caution">
    <text evidence="2">The sequence shown here is derived from an EMBL/GenBank/DDBJ whole genome shotgun (WGS) entry which is preliminary data.</text>
</comment>
<dbReference type="EMBL" id="PYUC01000001">
    <property type="protein sequence ID" value="PTB22357.1"/>
    <property type="molecule type" value="Genomic_DNA"/>
</dbReference>
<evidence type="ECO:0000256" key="1">
    <source>
        <dbReference type="SAM" id="SignalP"/>
    </source>
</evidence>
<gene>
    <name evidence="2" type="ORF">C9I57_00715</name>
</gene>
<dbReference type="Proteomes" id="UP000240638">
    <property type="component" value="Unassembled WGS sequence"/>
</dbReference>
<dbReference type="AlphaFoldDB" id="A0A2T3Y0R1"/>
<dbReference type="Pfam" id="PF13211">
    <property type="entry name" value="DUF4019"/>
    <property type="match status" value="1"/>
</dbReference>
<evidence type="ECO:0008006" key="4">
    <source>
        <dbReference type="Google" id="ProtNLM"/>
    </source>
</evidence>
<proteinExistence type="predicted"/>
<protein>
    <recommendedName>
        <fullName evidence="4">DUF4019 domain-containing protein</fullName>
    </recommendedName>
</protein>
<organism evidence="2 3">
    <name type="scientific">Trinickia symbiotica</name>
    <dbReference type="NCBI Taxonomy" id="863227"/>
    <lineage>
        <taxon>Bacteria</taxon>
        <taxon>Pseudomonadati</taxon>
        <taxon>Pseudomonadota</taxon>
        <taxon>Betaproteobacteria</taxon>
        <taxon>Burkholderiales</taxon>
        <taxon>Burkholderiaceae</taxon>
        <taxon>Trinickia</taxon>
    </lineage>
</organism>
<dbReference type="InterPro" id="IPR025091">
    <property type="entry name" value="DUF4019"/>
</dbReference>
<sequence>MRGITGISRVVGACMFAALSTIAHGAEAGASADELLGDATLLLQQIDAGQYATVWQETATFVRAKFTADGFANGLSQSRKAVGAVDHRGWASVTRLIFSHDKAIPDGLYANVDYATWLTDGRVVYEMVSFQLGSDGRWYFTGYAPRLNQGAAPQARVDQKSAQ</sequence>